<dbReference type="InterPro" id="IPR011051">
    <property type="entry name" value="RmlC_Cupin_sf"/>
</dbReference>
<evidence type="ECO:0000259" key="5">
    <source>
        <dbReference type="PROSITE" id="PS01124"/>
    </source>
</evidence>
<name>A0ABT8SHJ3_9CAUL</name>
<feature type="domain" description="HTH araC/xylS-type" evidence="5">
    <location>
        <begin position="133"/>
        <end position="232"/>
    </location>
</feature>
<dbReference type="PROSITE" id="PS01124">
    <property type="entry name" value="HTH_ARAC_FAMILY_2"/>
    <property type="match status" value="1"/>
</dbReference>
<dbReference type="InterPro" id="IPR014710">
    <property type="entry name" value="RmlC-like_jellyroll"/>
</dbReference>
<gene>
    <name evidence="6" type="ORF">Q0812_01050</name>
</gene>
<dbReference type="Pfam" id="PF12833">
    <property type="entry name" value="HTH_18"/>
    <property type="match status" value="1"/>
</dbReference>
<dbReference type="PANTHER" id="PTHR46796">
    <property type="entry name" value="HTH-TYPE TRANSCRIPTIONAL ACTIVATOR RHAS-RELATED"/>
    <property type="match status" value="1"/>
</dbReference>
<evidence type="ECO:0000313" key="6">
    <source>
        <dbReference type="EMBL" id="MDO1558013.1"/>
    </source>
</evidence>
<organism evidence="6 7">
    <name type="scientific">Peiella sedimenti</name>
    <dbReference type="NCBI Taxonomy" id="3061083"/>
    <lineage>
        <taxon>Bacteria</taxon>
        <taxon>Pseudomonadati</taxon>
        <taxon>Pseudomonadota</taxon>
        <taxon>Alphaproteobacteria</taxon>
        <taxon>Caulobacterales</taxon>
        <taxon>Caulobacteraceae</taxon>
        <taxon>Peiella</taxon>
    </lineage>
</organism>
<evidence type="ECO:0000256" key="2">
    <source>
        <dbReference type="ARBA" id="ARBA00023125"/>
    </source>
</evidence>
<dbReference type="InterPro" id="IPR050204">
    <property type="entry name" value="AraC_XylS_family_regulators"/>
</dbReference>
<keyword evidence="7" id="KW-1185">Reference proteome</keyword>
<protein>
    <submittedName>
        <fullName evidence="6">Helix-turn-helix transcriptional regulator</fullName>
    </submittedName>
</protein>
<sequence length="234" mass="24800">MQAAPARLRRYGPGLAQSPHAHEGAHLSLVLAGDFEETVGRRTDRAGFGRLGVRPEGLRHAVRFGRRGALVLTLDLGGADAPRDPAWTPPLPEAQLSALVPLLFEGGRLGQDAAWDLKALASADVAPERPPATWLTDLYEALIEAPAAASVEALAEQAGRHRVHVSRSFAAAFGRPIAVVRRQAMLDQALCALASGQSAVQAALDAGFYDQSHFSRVCRQVTGLAPRALMARAA</sequence>
<reference evidence="6" key="1">
    <citation type="submission" date="2023-07" db="EMBL/GenBank/DDBJ databases">
        <title>Brevundimonas soil sp. nov., isolated from the soil of chemical plant.</title>
        <authorList>
            <person name="Wu N."/>
        </authorList>
    </citation>
    <scope>NUCLEOTIDE SEQUENCE</scope>
    <source>
        <strain evidence="6">XZ-24</strain>
    </source>
</reference>
<comment type="caution">
    <text evidence="6">The sequence shown here is derived from an EMBL/GenBank/DDBJ whole genome shotgun (WGS) entry which is preliminary data.</text>
</comment>
<keyword evidence="2" id="KW-0238">DNA-binding</keyword>
<dbReference type="Gene3D" id="2.60.120.10">
    <property type="entry name" value="Jelly Rolls"/>
    <property type="match status" value="1"/>
</dbReference>
<dbReference type="InterPro" id="IPR009057">
    <property type="entry name" value="Homeodomain-like_sf"/>
</dbReference>
<feature type="region of interest" description="Disordered" evidence="4">
    <location>
        <begin position="1"/>
        <end position="20"/>
    </location>
</feature>
<dbReference type="RefSeq" id="WP_302108437.1">
    <property type="nucleotide sequence ID" value="NZ_JAUKTR010000001.1"/>
</dbReference>
<dbReference type="SUPFAM" id="SSF51182">
    <property type="entry name" value="RmlC-like cupins"/>
    <property type="match status" value="1"/>
</dbReference>
<dbReference type="SUPFAM" id="SSF46689">
    <property type="entry name" value="Homeodomain-like"/>
    <property type="match status" value="1"/>
</dbReference>
<dbReference type="InterPro" id="IPR018060">
    <property type="entry name" value="HTH_AraC"/>
</dbReference>
<evidence type="ECO:0000256" key="1">
    <source>
        <dbReference type="ARBA" id="ARBA00023015"/>
    </source>
</evidence>
<accession>A0ABT8SHJ3</accession>
<dbReference type="Gene3D" id="1.10.10.60">
    <property type="entry name" value="Homeodomain-like"/>
    <property type="match status" value="1"/>
</dbReference>
<keyword evidence="3" id="KW-0804">Transcription</keyword>
<evidence type="ECO:0000256" key="4">
    <source>
        <dbReference type="SAM" id="MobiDB-lite"/>
    </source>
</evidence>
<dbReference type="EMBL" id="JAUKTR010000001">
    <property type="protein sequence ID" value="MDO1558013.1"/>
    <property type="molecule type" value="Genomic_DNA"/>
</dbReference>
<proteinExistence type="predicted"/>
<dbReference type="SMART" id="SM00342">
    <property type="entry name" value="HTH_ARAC"/>
    <property type="match status" value="1"/>
</dbReference>
<keyword evidence="1" id="KW-0805">Transcription regulation</keyword>
<evidence type="ECO:0000256" key="3">
    <source>
        <dbReference type="ARBA" id="ARBA00023163"/>
    </source>
</evidence>
<evidence type="ECO:0000313" key="7">
    <source>
        <dbReference type="Proteomes" id="UP001169063"/>
    </source>
</evidence>
<dbReference type="Proteomes" id="UP001169063">
    <property type="component" value="Unassembled WGS sequence"/>
</dbReference>